<evidence type="ECO:0000313" key="1">
    <source>
        <dbReference type="EMBL" id="UWX74388.1"/>
    </source>
</evidence>
<accession>A0AB38U352</accession>
<dbReference type="RefSeq" id="WP_186012980.1">
    <property type="nucleotide sequence ID" value="NZ_CADEPW010000001.1"/>
</dbReference>
<organism evidence="1 2">
    <name type="scientific">Burkholderia gladioli</name>
    <name type="common">Pseudomonas marginata</name>
    <name type="synonym">Phytomonas marginata</name>
    <dbReference type="NCBI Taxonomy" id="28095"/>
    <lineage>
        <taxon>Bacteria</taxon>
        <taxon>Pseudomonadati</taxon>
        <taxon>Pseudomonadota</taxon>
        <taxon>Betaproteobacteria</taxon>
        <taxon>Burkholderiales</taxon>
        <taxon>Burkholderiaceae</taxon>
        <taxon>Burkholderia</taxon>
    </lineage>
</organism>
<sequence>MEIGIARTSPSHLARISHVSRILCFGVHRNTTHYPRLLARKRGLRIAMTLQFLPKTGIAMNNFQHEGSAGGGRCGIGAERLPLRGDLGKIAAPFVGSVYSGSNMNEKHGEGGLFGLAQVLGGAPSERQAAGGNPGSLARPFECLGRTWIVHRASMANLGDMPRYDIVDMETGRSQGQVAAPTLAAARILAISSMTMMPMPTASELIRPRPAAGKANGAERRNDPYPPRLPALDAAAACERPLADGGMPGAHGTA</sequence>
<proteinExistence type="predicted"/>
<name>A0AB38U352_BURGA</name>
<dbReference type="AlphaFoldDB" id="A0AB38U352"/>
<reference evidence="1" key="1">
    <citation type="submission" date="2022-09" db="EMBL/GenBank/DDBJ databases">
        <title>Genomic of Burkholderia gladioli.</title>
        <authorList>
            <person name="Wu H."/>
        </authorList>
    </citation>
    <scope>NUCLEOTIDE SEQUENCE</scope>
    <source>
        <strain evidence="1">ZN-S4</strain>
    </source>
</reference>
<gene>
    <name evidence="1" type="ORF">NYZ96_22945</name>
</gene>
<dbReference type="Proteomes" id="UP001059745">
    <property type="component" value="Chromosome 2"/>
</dbReference>
<dbReference type="EMBL" id="CP104215">
    <property type="protein sequence ID" value="UWX74388.1"/>
    <property type="molecule type" value="Genomic_DNA"/>
</dbReference>
<protein>
    <submittedName>
        <fullName evidence="1">Uncharacterized protein</fullName>
    </submittedName>
</protein>
<evidence type="ECO:0000313" key="2">
    <source>
        <dbReference type="Proteomes" id="UP001059745"/>
    </source>
</evidence>